<dbReference type="Pfam" id="PF17964">
    <property type="entry name" value="Big_10"/>
    <property type="match status" value="1"/>
</dbReference>
<dbReference type="EMBL" id="BAABHQ010000010">
    <property type="protein sequence ID" value="GAA4881551.1"/>
    <property type="molecule type" value="Genomic_DNA"/>
</dbReference>
<dbReference type="Pfam" id="PF03734">
    <property type="entry name" value="YkuD"/>
    <property type="match status" value="1"/>
</dbReference>
<dbReference type="Gene3D" id="2.60.40.3780">
    <property type="match status" value="1"/>
</dbReference>
<protein>
    <recommendedName>
        <fullName evidence="9">L,D-TPase catalytic domain-containing protein</fullName>
    </recommendedName>
</protein>
<evidence type="ECO:0000256" key="7">
    <source>
        <dbReference type="PROSITE-ProRule" id="PRU01373"/>
    </source>
</evidence>
<dbReference type="InterPro" id="IPR041280">
    <property type="entry name" value="Big_10"/>
</dbReference>
<feature type="domain" description="L,D-TPase catalytic" evidence="9">
    <location>
        <begin position="235"/>
        <end position="355"/>
    </location>
</feature>
<evidence type="ECO:0000256" key="5">
    <source>
        <dbReference type="ARBA" id="ARBA00023315"/>
    </source>
</evidence>
<name>A0ABP9EN25_9PSEU</name>
<feature type="active site" description="Nucleophile" evidence="7">
    <location>
        <position position="331"/>
    </location>
</feature>
<evidence type="ECO:0000256" key="3">
    <source>
        <dbReference type="ARBA" id="ARBA00022960"/>
    </source>
</evidence>
<keyword evidence="2" id="KW-0808">Transferase</keyword>
<dbReference type="CDD" id="cd16913">
    <property type="entry name" value="YkuD_like"/>
    <property type="match status" value="1"/>
</dbReference>
<dbReference type="Proteomes" id="UP001500457">
    <property type="component" value="Unassembled WGS sequence"/>
</dbReference>
<gene>
    <name evidence="10" type="ORF">GCM10023203_36120</name>
</gene>
<evidence type="ECO:0000256" key="2">
    <source>
        <dbReference type="ARBA" id="ARBA00022679"/>
    </source>
</evidence>
<dbReference type="Gene3D" id="2.40.440.10">
    <property type="entry name" value="L,D-transpeptidase catalytic domain-like"/>
    <property type="match status" value="1"/>
</dbReference>
<keyword evidence="8" id="KW-0732">Signal</keyword>
<evidence type="ECO:0000313" key="11">
    <source>
        <dbReference type="Proteomes" id="UP001500457"/>
    </source>
</evidence>
<keyword evidence="3 7" id="KW-0133">Cell shape</keyword>
<dbReference type="Gene3D" id="2.60.40.3710">
    <property type="match status" value="1"/>
</dbReference>
<dbReference type="InterPro" id="IPR005490">
    <property type="entry name" value="LD_TPept_cat_dom"/>
</dbReference>
<comment type="pathway">
    <text evidence="1 7">Cell wall biogenesis; peptidoglycan biosynthesis.</text>
</comment>
<keyword evidence="5" id="KW-0012">Acyltransferase</keyword>
<dbReference type="CDD" id="cd13432">
    <property type="entry name" value="LDT_IgD_like_2"/>
    <property type="match status" value="1"/>
</dbReference>
<keyword evidence="4 7" id="KW-0573">Peptidoglycan synthesis</keyword>
<accession>A0ABP9EN25</accession>
<dbReference type="PROSITE" id="PS52029">
    <property type="entry name" value="LD_TPASE"/>
    <property type="match status" value="1"/>
</dbReference>
<dbReference type="PANTHER" id="PTHR30582:SF2">
    <property type="entry name" value="L,D-TRANSPEPTIDASE YCIB-RELATED"/>
    <property type="match status" value="1"/>
</dbReference>
<dbReference type="PROSITE" id="PS51257">
    <property type="entry name" value="PROKAR_LIPOPROTEIN"/>
    <property type="match status" value="1"/>
</dbReference>
<dbReference type="SUPFAM" id="SSF141523">
    <property type="entry name" value="L,D-transpeptidase catalytic domain-like"/>
    <property type="match status" value="1"/>
</dbReference>
<feature type="active site" description="Proton donor/acceptor" evidence="7">
    <location>
        <position position="313"/>
    </location>
</feature>
<evidence type="ECO:0000256" key="8">
    <source>
        <dbReference type="SAM" id="SignalP"/>
    </source>
</evidence>
<proteinExistence type="predicted"/>
<keyword evidence="6 7" id="KW-0961">Cell wall biogenesis/degradation</keyword>
<feature type="signal peptide" evidence="8">
    <location>
        <begin position="1"/>
        <end position="29"/>
    </location>
</feature>
<sequence length="385" mass="40535">MGRALRVAPGWLGALLLVVLTACGSGAPAAPSVPPPPPATVRVEPAGAVDVAPRAAVAATTDGTFTDVTLTASPGGAVAGTLSPDRRRWTPDGPLAYGATYTWGGTAAGPDGRTVPVTGSFRTVAPGETVRATLNIGDGREVGVAAPITIQFAAPVEDKAAVERALQVRTSVPTEGSWAWLPDQDGGSRVHWRPKEYWRAGTQVDVRADLLGVPFGGGAWGREDLTTSFRIGRSQIVRADVNSFRLVVERDGQQVMDVPASYGLDSDPARTTRSGIHVVTEKFPSKRMVSPQFGYDVVMGWAVRISNNGEFIHANPGSVGSQGSSNVTHGCVNLSTADARTYFDSALYGDPVEVTGSGVDYSARDGDVYDWTVPWDQWRSMSALT</sequence>
<dbReference type="PANTHER" id="PTHR30582">
    <property type="entry name" value="L,D-TRANSPEPTIDASE"/>
    <property type="match status" value="1"/>
</dbReference>
<evidence type="ECO:0000256" key="6">
    <source>
        <dbReference type="ARBA" id="ARBA00023316"/>
    </source>
</evidence>
<evidence type="ECO:0000256" key="4">
    <source>
        <dbReference type="ARBA" id="ARBA00022984"/>
    </source>
</evidence>
<evidence type="ECO:0000256" key="1">
    <source>
        <dbReference type="ARBA" id="ARBA00004752"/>
    </source>
</evidence>
<feature type="chain" id="PRO_5045872600" description="L,D-TPase catalytic domain-containing protein" evidence="8">
    <location>
        <begin position="30"/>
        <end position="385"/>
    </location>
</feature>
<comment type="caution">
    <text evidence="10">The sequence shown here is derived from an EMBL/GenBank/DDBJ whole genome shotgun (WGS) entry which is preliminary data.</text>
</comment>
<reference evidence="11" key="1">
    <citation type="journal article" date="2019" name="Int. J. Syst. Evol. Microbiol.">
        <title>The Global Catalogue of Microorganisms (GCM) 10K type strain sequencing project: providing services to taxonomists for standard genome sequencing and annotation.</title>
        <authorList>
            <consortium name="The Broad Institute Genomics Platform"/>
            <consortium name="The Broad Institute Genome Sequencing Center for Infectious Disease"/>
            <person name="Wu L."/>
            <person name="Ma J."/>
        </authorList>
    </citation>
    <scope>NUCLEOTIDE SEQUENCE [LARGE SCALE GENOMIC DNA]</scope>
    <source>
        <strain evidence="11">JCM 17983</strain>
    </source>
</reference>
<keyword evidence="11" id="KW-1185">Reference proteome</keyword>
<dbReference type="InterPro" id="IPR038063">
    <property type="entry name" value="Transpep_catalytic_dom"/>
</dbReference>
<organism evidence="10 11">
    <name type="scientific">Actinomycetospora straminea</name>
    <dbReference type="NCBI Taxonomy" id="663607"/>
    <lineage>
        <taxon>Bacteria</taxon>
        <taxon>Bacillati</taxon>
        <taxon>Actinomycetota</taxon>
        <taxon>Actinomycetes</taxon>
        <taxon>Pseudonocardiales</taxon>
        <taxon>Pseudonocardiaceae</taxon>
        <taxon>Actinomycetospora</taxon>
    </lineage>
</organism>
<dbReference type="InterPro" id="IPR050979">
    <property type="entry name" value="LD-transpeptidase"/>
</dbReference>
<evidence type="ECO:0000313" key="10">
    <source>
        <dbReference type="EMBL" id="GAA4881551.1"/>
    </source>
</evidence>
<evidence type="ECO:0000259" key="9">
    <source>
        <dbReference type="PROSITE" id="PS52029"/>
    </source>
</evidence>